<feature type="region of interest" description="Disordered" evidence="6">
    <location>
        <begin position="241"/>
        <end position="265"/>
    </location>
</feature>
<dbReference type="EMBL" id="LAEV01001877">
    <property type="protein sequence ID" value="KKA27136.1"/>
    <property type="molecule type" value="Genomic_DNA"/>
</dbReference>
<dbReference type="GO" id="GO:0005634">
    <property type="term" value="C:nucleus"/>
    <property type="evidence" value="ECO:0007669"/>
    <property type="project" value="UniProtKB-SubCell"/>
</dbReference>
<evidence type="ECO:0000256" key="6">
    <source>
        <dbReference type="SAM" id="MobiDB-lite"/>
    </source>
</evidence>
<evidence type="ECO:0000256" key="1">
    <source>
        <dbReference type="ARBA" id="ARBA00004123"/>
    </source>
</evidence>
<keyword evidence="3" id="KW-0677">Repeat</keyword>
<feature type="compositionally biased region" description="Basic residues" evidence="6">
    <location>
        <begin position="83"/>
        <end position="102"/>
    </location>
</feature>
<evidence type="ECO:0008006" key="9">
    <source>
        <dbReference type="Google" id="ProtNLM"/>
    </source>
</evidence>
<dbReference type="PANTHER" id="PTHR15263:SF1">
    <property type="entry name" value="NF-KAPPA-B INHIBITOR-LIKE PROTEIN 1"/>
    <property type="match status" value="1"/>
</dbReference>
<gene>
    <name evidence="7" type="ORF">TD95_000399</name>
</gene>
<evidence type="ECO:0000256" key="5">
    <source>
        <dbReference type="ARBA" id="ARBA00023242"/>
    </source>
</evidence>
<dbReference type="OrthoDB" id="412109at2759"/>
<dbReference type="PANTHER" id="PTHR15263">
    <property type="entry name" value="I-KAPPA-B-LIKE PROTEIN IKBL"/>
    <property type="match status" value="1"/>
</dbReference>
<evidence type="ECO:0000256" key="3">
    <source>
        <dbReference type="ARBA" id="ARBA00022737"/>
    </source>
</evidence>
<keyword evidence="5" id="KW-0539">Nucleus</keyword>
<keyword evidence="2" id="KW-0597">Phosphoprotein</keyword>
<sequence length="388" mass="45971">MERDLSPKRRHILSSFNPEIEANKRIRTDDATDEDDHRRYTRDRSSHRRHRDLKDVQTDIPTAAATEAVQTETADAGDDKLKPRAKTLRLKSRRSSRHRSRKNHDADDEDGEKRRRRRYRSKERHETRDRSRERHRSSRHKSHRHRHRTRSPTPENPYQEPALDPDAAFRESLFDALADDEGAAYWEGVYGQPLHVYASARDHGVANEQGELERMTDDEYASWVREQMWAKTHQGLLEEKERRAAARAAQQEQAKQDQRRRREARRLERQVEETLRAGEERRARRMKHDEWQRYLSAWMGWDGALERMPWPRGKVPLDGDEESVRAFFVDGMQDEEATDKARLIKEERVRWHPDKIQQRLGGQVDAETMKGVTMIFQVLDGLWAAARK</sequence>
<feature type="compositionally biased region" description="Basic and acidic residues" evidence="6">
    <location>
        <begin position="21"/>
        <end position="44"/>
    </location>
</feature>
<evidence type="ECO:0000313" key="8">
    <source>
        <dbReference type="Proteomes" id="UP000033483"/>
    </source>
</evidence>
<comment type="subcellular location">
    <subcellularLocation>
        <location evidence="1">Nucleus</location>
    </subcellularLocation>
</comment>
<feature type="region of interest" description="Disordered" evidence="6">
    <location>
        <begin position="1"/>
        <end position="163"/>
    </location>
</feature>
<protein>
    <recommendedName>
        <fullName evidence="9">NF-kappa-B inhibitor-like protein 1</fullName>
    </recommendedName>
</protein>
<keyword evidence="4" id="KW-0040">ANK repeat</keyword>
<feature type="compositionally biased region" description="Basic and acidic residues" evidence="6">
    <location>
        <begin position="123"/>
        <end position="132"/>
    </location>
</feature>
<dbReference type="AlphaFoldDB" id="A0A0F4ZAG3"/>
<dbReference type="InterPro" id="IPR038753">
    <property type="entry name" value="NFKBIL1"/>
</dbReference>
<evidence type="ECO:0000313" key="7">
    <source>
        <dbReference type="EMBL" id="KKA27136.1"/>
    </source>
</evidence>
<feature type="compositionally biased region" description="Low complexity" evidence="6">
    <location>
        <begin position="62"/>
        <end position="74"/>
    </location>
</feature>
<reference evidence="7 8" key="1">
    <citation type="submission" date="2015-03" db="EMBL/GenBank/DDBJ databases">
        <authorList>
            <person name="Radwan O."/>
            <person name="Al-Naeli F.A."/>
            <person name="Rendon G.A."/>
            <person name="Fields C."/>
        </authorList>
    </citation>
    <scope>NUCLEOTIDE SEQUENCE [LARGE SCALE GENOMIC DNA]</scope>
    <source>
        <strain evidence="7">CR-DP1</strain>
    </source>
</reference>
<evidence type="ECO:0000256" key="2">
    <source>
        <dbReference type="ARBA" id="ARBA00022553"/>
    </source>
</evidence>
<accession>A0A0F4ZAG3</accession>
<dbReference type="Proteomes" id="UP000033483">
    <property type="component" value="Unassembled WGS sequence"/>
</dbReference>
<name>A0A0F4ZAG3_9PEZI</name>
<proteinExistence type="predicted"/>
<dbReference type="GO" id="GO:0043124">
    <property type="term" value="P:negative regulation of canonical NF-kappaB signal transduction"/>
    <property type="evidence" value="ECO:0007669"/>
    <property type="project" value="InterPro"/>
</dbReference>
<keyword evidence="8" id="KW-1185">Reference proteome</keyword>
<comment type="caution">
    <text evidence="7">The sequence shown here is derived from an EMBL/GenBank/DDBJ whole genome shotgun (WGS) entry which is preliminary data.</text>
</comment>
<organism evidence="7 8">
    <name type="scientific">Thielaviopsis punctulata</name>
    <dbReference type="NCBI Taxonomy" id="72032"/>
    <lineage>
        <taxon>Eukaryota</taxon>
        <taxon>Fungi</taxon>
        <taxon>Dikarya</taxon>
        <taxon>Ascomycota</taxon>
        <taxon>Pezizomycotina</taxon>
        <taxon>Sordariomycetes</taxon>
        <taxon>Hypocreomycetidae</taxon>
        <taxon>Microascales</taxon>
        <taxon>Ceratocystidaceae</taxon>
        <taxon>Thielaviopsis</taxon>
    </lineage>
</organism>
<evidence type="ECO:0000256" key="4">
    <source>
        <dbReference type="ARBA" id="ARBA00023043"/>
    </source>
</evidence>
<feature type="compositionally biased region" description="Basic residues" evidence="6">
    <location>
        <begin position="133"/>
        <end position="150"/>
    </location>
</feature>